<dbReference type="EMBL" id="JAGDFM010000280">
    <property type="protein sequence ID" value="KAG7380730.1"/>
    <property type="molecule type" value="Genomic_DNA"/>
</dbReference>
<dbReference type="Proteomes" id="UP000694044">
    <property type="component" value="Unassembled WGS sequence"/>
</dbReference>
<evidence type="ECO:0000313" key="2">
    <source>
        <dbReference type="Proteomes" id="UP000694044"/>
    </source>
</evidence>
<evidence type="ECO:0000313" key="1">
    <source>
        <dbReference type="EMBL" id="KAG7380730.1"/>
    </source>
</evidence>
<dbReference type="PANTHER" id="PTHR46586">
    <property type="entry name" value="ANKYRIN REPEAT-CONTAINING PROTEIN"/>
    <property type="match status" value="1"/>
</dbReference>
<dbReference type="AlphaFoldDB" id="A0A8T1VKN2"/>
<proteinExistence type="predicted"/>
<name>A0A8T1VKN2_9STRA</name>
<sequence length="319" mass="36301">MELDAKPDGVTLWTSVVVVCRECLLRRSGEQIPHVARRIDGFLDDRTPAWTLSAVYERIASGHCMRLLEDRRPAVEPLCREWEFSDVAAQAARRGDLSSLKWLAESYMPDGSLSPAASAAAASGELQTLQWLMQEHKTRVHWGGVEWSQAIRGGQTDVIEWLRRQVTPHEDAAWTLVFDAANAGYLELVQWMLAQYGSAVNAALRGAHKGHQWRIVECAMRDAVLGCHIQVMLFLYKNHGHEVCEEGICLLREDWEDTELRFVGMAQWLLEKFGHKLEGVTFSVNRADWAANKWMKEHNMQQLDVEDEFIFWESGPASL</sequence>
<dbReference type="InterPro" id="IPR052050">
    <property type="entry name" value="SecEffector_AnkRepeat"/>
</dbReference>
<accession>A0A8T1VKN2</accession>
<protein>
    <submittedName>
        <fullName evidence="1">Ankyrin repeat and SAM domain-containing protein 3</fullName>
    </submittedName>
</protein>
<dbReference type="OrthoDB" id="151517at2759"/>
<dbReference type="PANTHER" id="PTHR46586:SF3">
    <property type="entry name" value="ANKYRIN REPEAT-CONTAINING PROTEIN"/>
    <property type="match status" value="1"/>
</dbReference>
<gene>
    <name evidence="1" type="primary">ANKS3_5</name>
    <name evidence="1" type="ORF">PHYPSEUDO_006912</name>
</gene>
<organism evidence="1 2">
    <name type="scientific">Phytophthora pseudosyringae</name>
    <dbReference type="NCBI Taxonomy" id="221518"/>
    <lineage>
        <taxon>Eukaryota</taxon>
        <taxon>Sar</taxon>
        <taxon>Stramenopiles</taxon>
        <taxon>Oomycota</taxon>
        <taxon>Peronosporomycetes</taxon>
        <taxon>Peronosporales</taxon>
        <taxon>Peronosporaceae</taxon>
        <taxon>Phytophthora</taxon>
    </lineage>
</organism>
<keyword evidence="2" id="KW-1185">Reference proteome</keyword>
<comment type="caution">
    <text evidence="1">The sequence shown here is derived from an EMBL/GenBank/DDBJ whole genome shotgun (WGS) entry which is preliminary data.</text>
</comment>
<reference evidence="1" key="1">
    <citation type="submission" date="2021-02" db="EMBL/GenBank/DDBJ databases">
        <authorList>
            <person name="Palmer J.M."/>
        </authorList>
    </citation>
    <scope>NUCLEOTIDE SEQUENCE</scope>
    <source>
        <strain evidence="1">SCRP734</strain>
    </source>
</reference>